<evidence type="ECO:0000256" key="17">
    <source>
        <dbReference type="SAM" id="Phobius"/>
    </source>
</evidence>
<reference evidence="20" key="2">
    <citation type="submission" date="2025-09" db="UniProtKB">
        <authorList>
            <consortium name="Ensembl"/>
        </authorList>
    </citation>
    <scope>IDENTIFICATION</scope>
</reference>
<feature type="domain" description="C2" evidence="18">
    <location>
        <begin position="420"/>
        <end position="559"/>
    </location>
</feature>
<dbReference type="AlphaFoldDB" id="A0A3B3SNZ6"/>
<keyword evidence="10" id="KW-0106">Calcium</keyword>
<evidence type="ECO:0000313" key="21">
    <source>
        <dbReference type="Proteomes" id="UP000261540"/>
    </source>
</evidence>
<dbReference type="SUPFAM" id="SSF49562">
    <property type="entry name" value="C2 domain (Calcium/lipid-binding domain, CaLB)"/>
    <property type="match status" value="3"/>
</dbReference>
<feature type="compositionally biased region" description="Polar residues" evidence="16">
    <location>
        <begin position="591"/>
        <end position="629"/>
    </location>
</feature>
<dbReference type="STRING" id="1676925.ENSPKIP00000032078"/>
<dbReference type="GO" id="GO:0005886">
    <property type="term" value="C:plasma membrane"/>
    <property type="evidence" value="ECO:0007669"/>
    <property type="project" value="UniProtKB-SubCell"/>
</dbReference>
<evidence type="ECO:0000256" key="11">
    <source>
        <dbReference type="ARBA" id="ARBA00022989"/>
    </source>
</evidence>
<dbReference type="InterPro" id="IPR037752">
    <property type="entry name" value="C2C_KIAA1228"/>
</dbReference>
<evidence type="ECO:0000256" key="7">
    <source>
        <dbReference type="ARBA" id="ARBA00022723"/>
    </source>
</evidence>
<feature type="region of interest" description="Disordered" evidence="16">
    <location>
        <begin position="574"/>
        <end position="687"/>
    </location>
</feature>
<dbReference type="GeneTree" id="ENSGT00940000165191"/>
<comment type="subcellular location">
    <subcellularLocation>
        <location evidence="1">Cell membrane</location>
        <topology evidence="1">Peripheral membrane protein</topology>
    </subcellularLocation>
    <subcellularLocation>
        <location evidence="2">Endoplasmic reticulum membrane</location>
        <topology evidence="2">Multi-pass membrane protein</topology>
    </subcellularLocation>
</comment>
<evidence type="ECO:0000256" key="9">
    <source>
        <dbReference type="ARBA" id="ARBA00022824"/>
    </source>
</evidence>
<evidence type="ECO:0000256" key="12">
    <source>
        <dbReference type="ARBA" id="ARBA00023055"/>
    </source>
</evidence>
<comment type="similarity">
    <text evidence="3">Belongs to the extended synaptotagmin family.</text>
</comment>
<keyword evidence="12" id="KW-0445">Lipid transport</keyword>
<sequence length="862" mass="97241">MNPPGAATEKEPSPGAAVNQMPMEFLMHFGKLLLVLYPVYLTGYLGFSISWVLLCLLMWTLWGKNQRSKSARLDTAVGFVEDEKSVIKRELKALNMPAWVSFPEVEKVEWLNKILLQAWPFFGMFMEKFLKEKVQPSIQSSNPALKTFTFTKVHFGQKPLKITGVKAYTEEVDKREVVLDLNLSYVGDVDIDADVKKPITAGVKSLELHGMLRVVLQPLIGQSPLVGGITMFFIRRPTLEINWTGVTNFLDSPALNNMTESAILDVIASMMMLPNRMCIPLVDQVKVEQMRFPLPRGIARVHLVEAQDLVAMDSYMMGLMKGKSDPYAILKVGSTQKRSKTIKETLDPCWHEVYEFVIHEAPGQELEVELYDEDTDKDDFLGRFNLDFGEVKKLRVMDKWFPLEGVDHGKVHLNLQWMSLQTDPKLLVETLDGCSCAMLAVYVDSASNLPKNQSEFSHTEKPGKHHKETKVTRRNANPDSYVEVSVDKQSQKSKVAFASKDPVWEECFTFFVQSVTNQSLHVQVKQHEKKTLLGTFTLPLARLLTVSEMTLDQRFLLERSGANSHLKMKASLRILKPEKPEPKSMSPPPGSQTQKTSEGHLQNTVSTPGVQSTPSTLPKASPSTLTNAHHGTLPSTSSNTLTNAHPDALPSAPLVNAPRKFQSEYAPHRTESASDTQSMHSSTASYRDLSHLSHSHNILSDKSMASSRFDLTEPYPEAILNHQGDFGAIHLTVRYTALRKKLIVVVNACRSLFPCSDEGSDTYVRIYLLPDQSWKHRMKTSVRKKTMNPVFNEKFEFSGPLESVKTRKLDVAVKNNSMFRKRERKDIGMVMIDLSDKDLTKGFTDWFELTLPGLNRPEQREI</sequence>
<protein>
    <recommendedName>
        <fullName evidence="15">Extended synaptotagmin-3</fullName>
    </recommendedName>
</protein>
<dbReference type="PROSITE" id="PS50004">
    <property type="entry name" value="C2"/>
    <property type="match status" value="3"/>
</dbReference>
<keyword evidence="21" id="KW-1185">Reference proteome</keyword>
<dbReference type="FunFam" id="2.60.40.150:FF:000114">
    <property type="entry name" value="Extended synaptotagmin 3"/>
    <property type="match status" value="1"/>
</dbReference>
<dbReference type="GO" id="GO:0005544">
    <property type="term" value="F:calcium-dependent phospholipid binding"/>
    <property type="evidence" value="ECO:0007669"/>
    <property type="project" value="TreeGrafter"/>
</dbReference>
<feature type="domain" description="SMP-LTD" evidence="19">
    <location>
        <begin position="104"/>
        <end position="282"/>
    </location>
</feature>
<dbReference type="CDD" id="cd08391">
    <property type="entry name" value="C2A_C2C_Synaptotagmin_like"/>
    <property type="match status" value="1"/>
</dbReference>
<keyword evidence="7" id="KW-0479">Metal-binding</keyword>
<dbReference type="PANTHER" id="PTHR45761">
    <property type="entry name" value="EXTENDED SYNAPTOTAGMIN-LIKE PROTEIN 2, ISOFORM C"/>
    <property type="match status" value="1"/>
</dbReference>
<dbReference type="OrthoDB" id="1029639at2759"/>
<dbReference type="SMART" id="SM00239">
    <property type="entry name" value="C2"/>
    <property type="match status" value="3"/>
</dbReference>
<feature type="domain" description="C2" evidence="18">
    <location>
        <begin position="281"/>
        <end position="401"/>
    </location>
</feature>
<dbReference type="InterPro" id="IPR031468">
    <property type="entry name" value="SMP_LBD"/>
</dbReference>
<dbReference type="InterPro" id="IPR037749">
    <property type="entry name" value="Ext_Synaptotagmin_C2B"/>
</dbReference>
<proteinExistence type="inferred from homology"/>
<dbReference type="InterPro" id="IPR039010">
    <property type="entry name" value="Synaptotagmin_SMP"/>
</dbReference>
<dbReference type="Proteomes" id="UP000261540">
    <property type="component" value="Unplaced"/>
</dbReference>
<keyword evidence="6 17" id="KW-0812">Transmembrane</keyword>
<dbReference type="GO" id="GO:0008429">
    <property type="term" value="F:phosphatidylethanolamine binding"/>
    <property type="evidence" value="ECO:0007669"/>
    <property type="project" value="TreeGrafter"/>
</dbReference>
<dbReference type="GO" id="GO:0006869">
    <property type="term" value="P:lipid transport"/>
    <property type="evidence" value="ECO:0007669"/>
    <property type="project" value="UniProtKB-KW"/>
</dbReference>
<evidence type="ECO:0000256" key="15">
    <source>
        <dbReference type="ARBA" id="ARBA00069840"/>
    </source>
</evidence>
<organism evidence="20 21">
    <name type="scientific">Paramormyrops kingsleyae</name>
    <dbReference type="NCBI Taxonomy" id="1676925"/>
    <lineage>
        <taxon>Eukaryota</taxon>
        <taxon>Metazoa</taxon>
        <taxon>Chordata</taxon>
        <taxon>Craniata</taxon>
        <taxon>Vertebrata</taxon>
        <taxon>Euteleostomi</taxon>
        <taxon>Actinopterygii</taxon>
        <taxon>Neopterygii</taxon>
        <taxon>Teleostei</taxon>
        <taxon>Osteoglossocephala</taxon>
        <taxon>Osteoglossomorpha</taxon>
        <taxon>Osteoglossiformes</taxon>
        <taxon>Mormyridae</taxon>
        <taxon>Paramormyrops</taxon>
    </lineage>
</organism>
<evidence type="ECO:0000256" key="8">
    <source>
        <dbReference type="ARBA" id="ARBA00022737"/>
    </source>
</evidence>
<dbReference type="GO" id="GO:0005789">
    <property type="term" value="C:endoplasmic reticulum membrane"/>
    <property type="evidence" value="ECO:0007669"/>
    <property type="project" value="UniProtKB-SubCell"/>
</dbReference>
<keyword evidence="14 17" id="KW-0472">Membrane</keyword>
<dbReference type="PROSITE" id="PS51847">
    <property type="entry name" value="SMP"/>
    <property type="match status" value="1"/>
</dbReference>
<keyword evidence="5" id="KW-1003">Cell membrane</keyword>
<dbReference type="InterPro" id="IPR037733">
    <property type="entry name" value="Ext_Synaptotagmin_C2A"/>
</dbReference>
<evidence type="ECO:0000256" key="14">
    <source>
        <dbReference type="ARBA" id="ARBA00023136"/>
    </source>
</evidence>
<keyword evidence="11 17" id="KW-1133">Transmembrane helix</keyword>
<dbReference type="KEGG" id="pki:111850205"/>
<dbReference type="Gene3D" id="2.60.40.150">
    <property type="entry name" value="C2 domain"/>
    <property type="match status" value="3"/>
</dbReference>
<dbReference type="Pfam" id="PF17047">
    <property type="entry name" value="SMP_LBD"/>
    <property type="match status" value="1"/>
</dbReference>
<keyword evidence="13" id="KW-0446">Lipid-binding</keyword>
<evidence type="ECO:0000256" key="4">
    <source>
        <dbReference type="ARBA" id="ARBA00022448"/>
    </source>
</evidence>
<evidence type="ECO:0000256" key="13">
    <source>
        <dbReference type="ARBA" id="ARBA00023121"/>
    </source>
</evidence>
<dbReference type="CDD" id="cd04030">
    <property type="entry name" value="C2C_KIAA1228"/>
    <property type="match status" value="1"/>
</dbReference>
<dbReference type="CDD" id="cd04050">
    <property type="entry name" value="C2B_Synaptotagmin-like"/>
    <property type="match status" value="1"/>
</dbReference>
<dbReference type="GO" id="GO:0005509">
    <property type="term" value="F:calcium ion binding"/>
    <property type="evidence" value="ECO:0007669"/>
    <property type="project" value="TreeGrafter"/>
</dbReference>
<feature type="region of interest" description="Disordered" evidence="16">
    <location>
        <begin position="452"/>
        <end position="477"/>
    </location>
</feature>
<evidence type="ECO:0000259" key="18">
    <source>
        <dbReference type="PROSITE" id="PS50004"/>
    </source>
</evidence>
<dbReference type="GO" id="GO:0035091">
    <property type="term" value="F:phosphatidylinositol binding"/>
    <property type="evidence" value="ECO:0007669"/>
    <property type="project" value="TreeGrafter"/>
</dbReference>
<evidence type="ECO:0000256" key="16">
    <source>
        <dbReference type="SAM" id="MobiDB-lite"/>
    </source>
</evidence>
<evidence type="ECO:0000259" key="19">
    <source>
        <dbReference type="PROSITE" id="PS51847"/>
    </source>
</evidence>
<feature type="compositionally biased region" description="Low complexity" evidence="16">
    <location>
        <begin position="632"/>
        <end position="643"/>
    </location>
</feature>
<keyword evidence="8" id="KW-0677">Repeat</keyword>
<evidence type="ECO:0000256" key="2">
    <source>
        <dbReference type="ARBA" id="ARBA00004477"/>
    </source>
</evidence>
<evidence type="ECO:0000256" key="6">
    <source>
        <dbReference type="ARBA" id="ARBA00022692"/>
    </source>
</evidence>
<evidence type="ECO:0000256" key="5">
    <source>
        <dbReference type="ARBA" id="ARBA00022475"/>
    </source>
</evidence>
<reference evidence="20" key="1">
    <citation type="submission" date="2025-08" db="UniProtKB">
        <authorList>
            <consortium name="Ensembl"/>
        </authorList>
    </citation>
    <scope>IDENTIFICATION</scope>
</reference>
<keyword evidence="4" id="KW-0813">Transport</keyword>
<dbReference type="Ensembl" id="ENSPKIT00000012936.1">
    <property type="protein sequence ID" value="ENSPKIP00000032078.1"/>
    <property type="gene ID" value="ENSPKIG00000012272.1"/>
</dbReference>
<feature type="domain" description="C2" evidence="18">
    <location>
        <begin position="725"/>
        <end position="847"/>
    </location>
</feature>
<accession>A0A3B3SNZ6</accession>
<evidence type="ECO:0000313" key="20">
    <source>
        <dbReference type="Ensembl" id="ENSPKIP00000032078.1"/>
    </source>
</evidence>
<dbReference type="FunFam" id="2.60.40.150:FF:000025">
    <property type="entry name" value="Extended synaptotagmin 2"/>
    <property type="match status" value="1"/>
</dbReference>
<feature type="transmembrane region" description="Helical" evidence="17">
    <location>
        <begin position="35"/>
        <end position="62"/>
    </location>
</feature>
<dbReference type="InterPro" id="IPR000008">
    <property type="entry name" value="C2_dom"/>
</dbReference>
<keyword evidence="9" id="KW-0256">Endoplasmic reticulum</keyword>
<dbReference type="PANTHER" id="PTHR45761:SF4">
    <property type="entry name" value="EXTENDED SYNAPTOTAGMIN-3"/>
    <property type="match status" value="1"/>
</dbReference>
<dbReference type="FunFam" id="2.60.40.150:FF:000093">
    <property type="entry name" value="Extended synaptotagmin 3"/>
    <property type="match status" value="1"/>
</dbReference>
<evidence type="ECO:0000256" key="1">
    <source>
        <dbReference type="ARBA" id="ARBA00004202"/>
    </source>
</evidence>
<dbReference type="GO" id="GO:0031210">
    <property type="term" value="F:phosphatidylcholine binding"/>
    <property type="evidence" value="ECO:0007669"/>
    <property type="project" value="TreeGrafter"/>
</dbReference>
<dbReference type="CTD" id="83850"/>
<dbReference type="Pfam" id="PF00168">
    <property type="entry name" value="C2"/>
    <property type="match status" value="3"/>
</dbReference>
<dbReference type="InterPro" id="IPR035892">
    <property type="entry name" value="C2_domain_sf"/>
</dbReference>
<feature type="compositionally biased region" description="Polar residues" evidence="16">
    <location>
        <begin position="673"/>
        <end position="685"/>
    </location>
</feature>
<dbReference type="InterPro" id="IPR051634">
    <property type="entry name" value="Extended_Synaptotagmin"/>
</dbReference>
<name>A0A3B3SNZ6_9TELE</name>
<evidence type="ECO:0000256" key="3">
    <source>
        <dbReference type="ARBA" id="ARBA00005867"/>
    </source>
</evidence>
<dbReference type="GO" id="GO:0061817">
    <property type="term" value="P:endoplasmic reticulum-plasma membrane tethering"/>
    <property type="evidence" value="ECO:0007669"/>
    <property type="project" value="InterPro"/>
</dbReference>
<evidence type="ECO:0000256" key="10">
    <source>
        <dbReference type="ARBA" id="ARBA00022837"/>
    </source>
</evidence>